<keyword evidence="5" id="KW-0378">Hydrolase</keyword>
<comment type="catalytic activity">
    <reaction evidence="1">
        <text>3',5'-cyclic CMP + H2O = CMP + H(+)</text>
        <dbReference type="Rhea" id="RHEA:72675"/>
        <dbReference type="ChEBI" id="CHEBI:15377"/>
        <dbReference type="ChEBI" id="CHEBI:15378"/>
        <dbReference type="ChEBI" id="CHEBI:58003"/>
        <dbReference type="ChEBI" id="CHEBI:60377"/>
    </reaction>
    <physiologicalReaction direction="left-to-right" evidence="1">
        <dbReference type="Rhea" id="RHEA:72676"/>
    </physiologicalReaction>
</comment>
<sequence length="276" mass="31586">MIQYRTEYVTVFQSALFQTTSTVISLDEHIVIVDPNWLPHEVREIQNYVETIRGNKELYLLFTHGDFDHIIGYRAFPDAKTVGSIGLRNHPKKEHKLHLIREFDATYYLTRDYPIEFPELDISIAEDAWQLTLGGSTLHFYLAPGHSADGLFTVIEPLGVFVAGDYLSDFELPFLYDSAKSYKHTVQKALKIVERHEVQLLVPGHGLATGSQVEMRRRAHLALDHLERLTQAVMAGDEAAISEMEKEHAFFSPSTQESHKENVRIIRSEYTDRSAN</sequence>
<dbReference type="InterPro" id="IPR036866">
    <property type="entry name" value="RibonucZ/Hydroxyglut_hydro"/>
</dbReference>
<dbReference type="EMBL" id="CP134050">
    <property type="protein sequence ID" value="WNC14171.1"/>
    <property type="molecule type" value="Genomic_DNA"/>
</dbReference>
<comment type="function">
    <text evidence="2">Counteracts the endogenous Pycsar antiviral defense system. Phosphodiesterase that enables metal-dependent hydrolysis of host cyclic nucleotide Pycsar defense signals such as cCMP and cUMP.</text>
</comment>
<evidence type="ECO:0000256" key="3">
    <source>
        <dbReference type="ARBA" id="ARBA00048505"/>
    </source>
</evidence>
<evidence type="ECO:0000256" key="2">
    <source>
        <dbReference type="ARBA" id="ARBA00034301"/>
    </source>
</evidence>
<reference evidence="5 6" key="1">
    <citation type="submission" date="2023-09" db="EMBL/GenBank/DDBJ databases">
        <title>Complete Genome and Methylome dissection of Bacillus brevis NEB573 original source of BbsI restriction endonuclease.</title>
        <authorList>
            <person name="Fomenkov A."/>
            <person name="Roberts R.D."/>
        </authorList>
    </citation>
    <scope>NUCLEOTIDE SEQUENCE [LARGE SCALE GENOMIC DNA]</scope>
    <source>
        <strain evidence="5 6">NEB573</strain>
    </source>
</reference>
<evidence type="ECO:0000256" key="1">
    <source>
        <dbReference type="ARBA" id="ARBA00034221"/>
    </source>
</evidence>
<feature type="domain" description="Metallo-beta-lactamase" evidence="4">
    <location>
        <begin position="18"/>
        <end position="205"/>
    </location>
</feature>
<protein>
    <submittedName>
        <fullName evidence="5">MBL fold metallo-hydrolase</fullName>
        <ecNumber evidence="5">3.-.-.-</ecNumber>
    </submittedName>
</protein>
<dbReference type="SUPFAM" id="SSF56281">
    <property type="entry name" value="Metallo-hydrolase/oxidoreductase"/>
    <property type="match status" value="1"/>
</dbReference>
<organism evidence="5 6">
    <name type="scientific">Brevibacillus brevis</name>
    <name type="common">Bacillus brevis</name>
    <dbReference type="NCBI Taxonomy" id="1393"/>
    <lineage>
        <taxon>Bacteria</taxon>
        <taxon>Bacillati</taxon>
        <taxon>Bacillota</taxon>
        <taxon>Bacilli</taxon>
        <taxon>Bacillales</taxon>
        <taxon>Paenibacillaceae</taxon>
        <taxon>Brevibacillus</taxon>
    </lineage>
</organism>
<dbReference type="Proteomes" id="UP001256827">
    <property type="component" value="Chromosome"/>
</dbReference>
<name>A0ABY9T2E1_BREBE</name>
<comment type="catalytic activity">
    <reaction evidence="3">
        <text>3',5'-cyclic UMP + H2O = UMP + H(+)</text>
        <dbReference type="Rhea" id="RHEA:70575"/>
        <dbReference type="ChEBI" id="CHEBI:15377"/>
        <dbReference type="ChEBI" id="CHEBI:15378"/>
        <dbReference type="ChEBI" id="CHEBI:57865"/>
        <dbReference type="ChEBI" id="CHEBI:184387"/>
    </reaction>
    <physiologicalReaction direction="left-to-right" evidence="3">
        <dbReference type="Rhea" id="RHEA:70576"/>
    </physiologicalReaction>
</comment>
<dbReference type="RefSeq" id="WP_310766115.1">
    <property type="nucleotide sequence ID" value="NZ_CP134050.1"/>
</dbReference>
<proteinExistence type="predicted"/>
<dbReference type="EC" id="3.-.-.-" evidence="5"/>
<evidence type="ECO:0000313" key="5">
    <source>
        <dbReference type="EMBL" id="WNC14171.1"/>
    </source>
</evidence>
<accession>A0ABY9T2E1</accession>
<dbReference type="SMART" id="SM00849">
    <property type="entry name" value="Lactamase_B"/>
    <property type="match status" value="1"/>
</dbReference>
<gene>
    <name evidence="5" type="ORF">RGB73_26410</name>
</gene>
<dbReference type="Pfam" id="PF00753">
    <property type="entry name" value="Lactamase_B"/>
    <property type="match status" value="1"/>
</dbReference>
<dbReference type="InterPro" id="IPR001279">
    <property type="entry name" value="Metallo-B-lactamas"/>
</dbReference>
<evidence type="ECO:0000259" key="4">
    <source>
        <dbReference type="SMART" id="SM00849"/>
    </source>
</evidence>
<keyword evidence="6" id="KW-1185">Reference proteome</keyword>
<dbReference type="Gene3D" id="3.60.15.10">
    <property type="entry name" value="Ribonuclease Z/Hydroxyacylglutathione hydrolase-like"/>
    <property type="match status" value="1"/>
</dbReference>
<evidence type="ECO:0000313" key="6">
    <source>
        <dbReference type="Proteomes" id="UP001256827"/>
    </source>
</evidence>
<dbReference type="GO" id="GO:0016787">
    <property type="term" value="F:hydrolase activity"/>
    <property type="evidence" value="ECO:0007669"/>
    <property type="project" value="UniProtKB-KW"/>
</dbReference>